<name>A0ACC1DGJ6_9NEOP</name>
<dbReference type="EMBL" id="CM034388">
    <property type="protein sequence ID" value="KAJ0183078.1"/>
    <property type="molecule type" value="Genomic_DNA"/>
</dbReference>
<gene>
    <name evidence="1" type="ORF">K1T71_001054</name>
</gene>
<accession>A0ACC1DGJ6</accession>
<dbReference type="Proteomes" id="UP000824533">
    <property type="component" value="Linkage Group LG02"/>
</dbReference>
<evidence type="ECO:0000313" key="1">
    <source>
        <dbReference type="EMBL" id="KAJ0183078.1"/>
    </source>
</evidence>
<comment type="caution">
    <text evidence="1">The sequence shown here is derived from an EMBL/GenBank/DDBJ whole genome shotgun (WGS) entry which is preliminary data.</text>
</comment>
<keyword evidence="2" id="KW-1185">Reference proteome</keyword>
<evidence type="ECO:0000313" key="2">
    <source>
        <dbReference type="Proteomes" id="UP000824533"/>
    </source>
</evidence>
<reference evidence="1 2" key="1">
    <citation type="journal article" date="2021" name="Front. Genet.">
        <title>Chromosome-Level Genome Assembly Reveals Significant Gene Expansion in the Toll and IMD Signaling Pathways of Dendrolimus kikuchii.</title>
        <authorList>
            <person name="Zhou J."/>
            <person name="Wu P."/>
            <person name="Xiong Z."/>
            <person name="Liu N."/>
            <person name="Zhao N."/>
            <person name="Ji M."/>
            <person name="Qiu Y."/>
            <person name="Yang B."/>
        </authorList>
    </citation>
    <scope>NUCLEOTIDE SEQUENCE [LARGE SCALE GENOMIC DNA]</scope>
    <source>
        <strain evidence="1">Ann1</strain>
    </source>
</reference>
<proteinExistence type="predicted"/>
<protein>
    <submittedName>
        <fullName evidence="1">Uncharacterized protein</fullName>
    </submittedName>
</protein>
<sequence>MEISVNSVNANQVYKMKDNATEHIDNKSKSTPIAMVAPELKHSTDADTEISKTCAVLGCEEFKNLEAESFFRFPEEPGLKQIWTDLTGRNNWTPTDYSYICMHHFSIDCFMVDDQDRMVLVDKAVPSLKLPRHVLEVEYIDEETLDNDDDYMDTDEEDKPVTSTHVEVNNLPTNKEHENIELLKLFTEVQRMQRQCKPNYERRFVRSP</sequence>
<organism evidence="1 2">
    <name type="scientific">Dendrolimus kikuchii</name>
    <dbReference type="NCBI Taxonomy" id="765133"/>
    <lineage>
        <taxon>Eukaryota</taxon>
        <taxon>Metazoa</taxon>
        <taxon>Ecdysozoa</taxon>
        <taxon>Arthropoda</taxon>
        <taxon>Hexapoda</taxon>
        <taxon>Insecta</taxon>
        <taxon>Pterygota</taxon>
        <taxon>Neoptera</taxon>
        <taxon>Endopterygota</taxon>
        <taxon>Lepidoptera</taxon>
        <taxon>Glossata</taxon>
        <taxon>Ditrysia</taxon>
        <taxon>Bombycoidea</taxon>
        <taxon>Lasiocampidae</taxon>
        <taxon>Dendrolimus</taxon>
    </lineage>
</organism>